<feature type="domain" description="Response regulatory" evidence="4">
    <location>
        <begin position="5"/>
        <end position="122"/>
    </location>
</feature>
<dbReference type="SUPFAM" id="SSF52172">
    <property type="entry name" value="CheY-like"/>
    <property type="match status" value="1"/>
</dbReference>
<evidence type="ECO:0000259" key="4">
    <source>
        <dbReference type="PROSITE" id="PS50110"/>
    </source>
</evidence>
<keyword evidence="6" id="KW-1185">Reference proteome</keyword>
<keyword evidence="1 3" id="KW-0597">Phosphoprotein</keyword>
<dbReference type="Proteomes" id="UP000199421">
    <property type="component" value="Unassembled WGS sequence"/>
</dbReference>
<dbReference type="CDD" id="cd17574">
    <property type="entry name" value="REC_OmpR"/>
    <property type="match status" value="1"/>
</dbReference>
<keyword evidence="2" id="KW-0902">Two-component regulatory system</keyword>
<accession>A0A1H7KX41</accession>
<sequence>MNSYHILVIEDDELMQKVMHFILSKEGYTVTVKSNGKEGLEALQDVENKFDLIITDLMMPHANGFEILNVARQTGNGGIPVIIVSNLSNEQMILDGFTMGASDYVKKPIMAGELVLRVKRLLNSPKLV</sequence>
<dbReference type="InterPro" id="IPR050595">
    <property type="entry name" value="Bact_response_regulator"/>
</dbReference>
<dbReference type="PROSITE" id="PS50110">
    <property type="entry name" value="RESPONSE_REGULATORY"/>
    <property type="match status" value="1"/>
</dbReference>
<dbReference type="Pfam" id="PF00072">
    <property type="entry name" value="Response_reg"/>
    <property type="match status" value="1"/>
</dbReference>
<evidence type="ECO:0000256" key="3">
    <source>
        <dbReference type="PROSITE-ProRule" id="PRU00169"/>
    </source>
</evidence>
<dbReference type="Gene3D" id="3.40.50.2300">
    <property type="match status" value="1"/>
</dbReference>
<dbReference type="GO" id="GO:0000160">
    <property type="term" value="P:phosphorelay signal transduction system"/>
    <property type="evidence" value="ECO:0007669"/>
    <property type="project" value="UniProtKB-KW"/>
</dbReference>
<dbReference type="SMART" id="SM00448">
    <property type="entry name" value="REC"/>
    <property type="match status" value="1"/>
</dbReference>
<dbReference type="OrthoDB" id="677887at2"/>
<dbReference type="RefSeq" id="WP_093321185.1">
    <property type="nucleotide sequence ID" value="NZ_FOAF01000001.1"/>
</dbReference>
<evidence type="ECO:0000256" key="1">
    <source>
        <dbReference type="ARBA" id="ARBA00022553"/>
    </source>
</evidence>
<gene>
    <name evidence="5" type="ORF">SAMN05661044_01486</name>
</gene>
<evidence type="ECO:0000313" key="5">
    <source>
        <dbReference type="EMBL" id="SEK91100.1"/>
    </source>
</evidence>
<reference evidence="6" key="1">
    <citation type="submission" date="2016-10" db="EMBL/GenBank/DDBJ databases">
        <authorList>
            <person name="Varghese N."/>
            <person name="Submissions S."/>
        </authorList>
    </citation>
    <scope>NUCLEOTIDE SEQUENCE [LARGE SCALE GENOMIC DNA]</scope>
    <source>
        <strain evidence="6">DSM 18733</strain>
    </source>
</reference>
<protein>
    <submittedName>
        <fullName evidence="5">Response regulator receiver domain-containing protein</fullName>
    </submittedName>
</protein>
<organism evidence="5 6">
    <name type="scientific">Olivibacter domesticus</name>
    <name type="common">Pseudosphingobacterium domesticum</name>
    <dbReference type="NCBI Taxonomy" id="407022"/>
    <lineage>
        <taxon>Bacteria</taxon>
        <taxon>Pseudomonadati</taxon>
        <taxon>Bacteroidota</taxon>
        <taxon>Sphingobacteriia</taxon>
        <taxon>Sphingobacteriales</taxon>
        <taxon>Sphingobacteriaceae</taxon>
        <taxon>Olivibacter</taxon>
    </lineage>
</organism>
<dbReference type="EMBL" id="FOAF01000001">
    <property type="protein sequence ID" value="SEK91100.1"/>
    <property type="molecule type" value="Genomic_DNA"/>
</dbReference>
<name>A0A1H7KX41_OLID1</name>
<dbReference type="InterPro" id="IPR011006">
    <property type="entry name" value="CheY-like_superfamily"/>
</dbReference>
<dbReference type="STRING" id="407022.SAMN05661044_01486"/>
<dbReference type="AlphaFoldDB" id="A0A1H7KX41"/>
<feature type="modified residue" description="4-aspartylphosphate" evidence="3">
    <location>
        <position position="56"/>
    </location>
</feature>
<dbReference type="InterPro" id="IPR001789">
    <property type="entry name" value="Sig_transdc_resp-reg_receiver"/>
</dbReference>
<dbReference type="PANTHER" id="PTHR44591:SF14">
    <property type="entry name" value="PROTEIN PILG"/>
    <property type="match status" value="1"/>
</dbReference>
<dbReference type="PANTHER" id="PTHR44591">
    <property type="entry name" value="STRESS RESPONSE REGULATOR PROTEIN 1"/>
    <property type="match status" value="1"/>
</dbReference>
<evidence type="ECO:0000313" key="6">
    <source>
        <dbReference type="Proteomes" id="UP000199421"/>
    </source>
</evidence>
<evidence type="ECO:0000256" key="2">
    <source>
        <dbReference type="ARBA" id="ARBA00023012"/>
    </source>
</evidence>
<proteinExistence type="predicted"/>